<proteinExistence type="predicted"/>
<gene>
    <name evidence="2" type="ORF">J07HQW1_01473</name>
</gene>
<dbReference type="HOGENOM" id="CLU_2712730_0_0_2"/>
<accession>U1MNL6</accession>
<dbReference type="STRING" id="1238424.J07HQW1_01473"/>
<evidence type="ECO:0000256" key="1">
    <source>
        <dbReference type="SAM" id="MobiDB-lite"/>
    </source>
</evidence>
<organism evidence="2 3">
    <name type="scientific">Haloquadratum walsbyi J07HQW1</name>
    <dbReference type="NCBI Taxonomy" id="1238424"/>
    <lineage>
        <taxon>Archaea</taxon>
        <taxon>Methanobacteriati</taxon>
        <taxon>Methanobacteriota</taxon>
        <taxon>Stenosarchaea group</taxon>
        <taxon>Halobacteria</taxon>
        <taxon>Halobacteriales</taxon>
        <taxon>Haloferacaceae</taxon>
        <taxon>Haloquadratum</taxon>
    </lineage>
</organism>
<dbReference type="Proteomes" id="UP000030649">
    <property type="component" value="Unassembled WGS sequence"/>
</dbReference>
<evidence type="ECO:0000313" key="3">
    <source>
        <dbReference type="Proteomes" id="UP000030649"/>
    </source>
</evidence>
<feature type="region of interest" description="Disordered" evidence="1">
    <location>
        <begin position="1"/>
        <end position="20"/>
    </location>
</feature>
<dbReference type="EMBL" id="KE356560">
    <property type="protein sequence ID" value="ERG91439.1"/>
    <property type="molecule type" value="Genomic_DNA"/>
</dbReference>
<evidence type="ECO:0000313" key="2">
    <source>
        <dbReference type="EMBL" id="ERG91439.1"/>
    </source>
</evidence>
<reference evidence="2 3" key="1">
    <citation type="journal article" date="2013" name="PLoS ONE">
        <title>Assembly-driven community genomics of a hypersaline microbial ecosystem.</title>
        <authorList>
            <person name="Podell S."/>
            <person name="Ugalde J.A."/>
            <person name="Narasingarao P."/>
            <person name="Banfield J.F."/>
            <person name="Heidelberg K.B."/>
            <person name="Allen E.E."/>
        </authorList>
    </citation>
    <scope>NUCLEOTIDE SEQUENCE [LARGE SCALE GENOMIC DNA]</scope>
    <source>
        <strain evidence="3">J07HQW1</strain>
    </source>
</reference>
<name>U1MNL6_9EURY</name>
<feature type="compositionally biased region" description="Low complexity" evidence="1">
    <location>
        <begin position="11"/>
        <end position="20"/>
    </location>
</feature>
<protein>
    <submittedName>
        <fullName evidence="2">Uncharacterized protein</fullName>
    </submittedName>
</protein>
<dbReference type="AlphaFoldDB" id="U1MNL6"/>
<sequence length="72" mass="8015">MEMEVETMEAGIVGMETETMEMGIVGMETETMETTERETGTGTVRTRVHSLSLLISFSDKYSDNRTPSSSEE</sequence>